<dbReference type="AlphaFoldDB" id="A0A172Q9A6"/>
<proteinExistence type="predicted"/>
<keyword evidence="3" id="KW-1185">Reference proteome</keyword>
<reference evidence="3" key="2">
    <citation type="submission" date="2016-03" db="EMBL/GenBank/DDBJ databases">
        <title>Streptococcus antelopensis sp. nov., isolated from the feces of the Tibetan antelope (Pantholops hodgsonii) in Hoh Xil National Nature Reserve, Qinghai, China.</title>
        <authorList>
            <person name="Bai X."/>
        </authorList>
    </citation>
    <scope>NUCLEOTIDE SEQUENCE [LARGE SCALE GENOMIC DNA]</scope>
    <source>
        <strain evidence="3">TA 26</strain>
    </source>
</reference>
<keyword evidence="1" id="KW-1133">Transmembrane helix</keyword>
<evidence type="ECO:0000313" key="3">
    <source>
        <dbReference type="Proteomes" id="UP000077317"/>
    </source>
</evidence>
<gene>
    <name evidence="2" type="ORF">A0O21_08665</name>
</gene>
<feature type="transmembrane region" description="Helical" evidence="1">
    <location>
        <begin position="29"/>
        <end position="49"/>
    </location>
</feature>
<evidence type="ECO:0000256" key="1">
    <source>
        <dbReference type="SAM" id="Phobius"/>
    </source>
</evidence>
<keyword evidence="1" id="KW-0812">Transmembrane</keyword>
<evidence type="ECO:0000313" key="2">
    <source>
        <dbReference type="EMBL" id="AND80069.1"/>
    </source>
</evidence>
<accession>A0A172Q9A6</accession>
<protein>
    <submittedName>
        <fullName evidence="2">Uncharacterized protein</fullName>
    </submittedName>
</protein>
<reference evidence="2 3" key="1">
    <citation type="journal article" date="2016" name="Int. J. Syst. Evol. Microbiol.">
        <title>Streptococcuspantholopis sp. nov., isolated from faeces of the Tibetan antelope (Pantholops hodgsonii).</title>
        <authorList>
            <person name="Bai X."/>
            <person name="Xiong Y."/>
            <person name="Lu S."/>
            <person name="Jin D."/>
            <person name="Lai X."/>
            <person name="Yang J."/>
            <person name="Niu L."/>
            <person name="Hu S."/>
            <person name="Meng X."/>
            <person name="Pu J."/>
            <person name="Ye C."/>
            <person name="Xu J."/>
        </authorList>
    </citation>
    <scope>NUCLEOTIDE SEQUENCE [LARGE SCALE GENOMIC DNA]</scope>
    <source>
        <strain evidence="2 3">TA 26</strain>
    </source>
</reference>
<sequence length="59" mass="6758">MVQDRITTISTIIFILWSLSYLLHDLGIISWFNMDLIPLPIVIILYLAIYEGSKKFAGS</sequence>
<name>A0A172Q9A6_9STRE</name>
<keyword evidence="1" id="KW-0472">Membrane</keyword>
<dbReference type="KEGG" id="spat:A0O21_08665"/>
<dbReference type="EMBL" id="CP014699">
    <property type="protein sequence ID" value="AND80069.1"/>
    <property type="molecule type" value="Genomic_DNA"/>
</dbReference>
<organism evidence="2 3">
    <name type="scientific">Streptococcus pantholopis</name>
    <dbReference type="NCBI Taxonomy" id="1811193"/>
    <lineage>
        <taxon>Bacteria</taxon>
        <taxon>Bacillati</taxon>
        <taxon>Bacillota</taxon>
        <taxon>Bacilli</taxon>
        <taxon>Lactobacillales</taxon>
        <taxon>Streptococcaceae</taxon>
        <taxon>Streptococcus</taxon>
    </lineage>
</organism>
<dbReference type="Proteomes" id="UP000077317">
    <property type="component" value="Chromosome"/>
</dbReference>
<feature type="transmembrane region" description="Helical" evidence="1">
    <location>
        <begin position="7"/>
        <end position="23"/>
    </location>
</feature>
<dbReference type="STRING" id="1811193.A0O21_08665"/>